<dbReference type="SMART" id="SM00248">
    <property type="entry name" value="ANK"/>
    <property type="match status" value="4"/>
</dbReference>
<evidence type="ECO:0000256" key="2">
    <source>
        <dbReference type="ARBA" id="ARBA00022692"/>
    </source>
</evidence>
<keyword evidence="2 8" id="KW-0812">Transmembrane</keyword>
<comment type="catalytic activity">
    <reaction evidence="8">
        <text>L-cysteinyl-[protein] + hexadecanoyl-CoA = S-hexadecanoyl-L-cysteinyl-[protein] + CoA</text>
        <dbReference type="Rhea" id="RHEA:36683"/>
        <dbReference type="Rhea" id="RHEA-COMP:10131"/>
        <dbReference type="Rhea" id="RHEA-COMP:11032"/>
        <dbReference type="ChEBI" id="CHEBI:29950"/>
        <dbReference type="ChEBI" id="CHEBI:57287"/>
        <dbReference type="ChEBI" id="CHEBI:57379"/>
        <dbReference type="ChEBI" id="CHEBI:74151"/>
        <dbReference type="EC" id="2.3.1.225"/>
    </reaction>
</comment>
<feature type="transmembrane region" description="Helical" evidence="8">
    <location>
        <begin position="321"/>
        <end position="346"/>
    </location>
</feature>
<comment type="domain">
    <text evidence="8">The DHHC domain is required for palmitoyltransferase activity.</text>
</comment>
<evidence type="ECO:0000313" key="10">
    <source>
        <dbReference type="EMBL" id="KAJ8022937.1"/>
    </source>
</evidence>
<keyword evidence="8" id="KW-0808">Transferase</keyword>
<accession>A0A9Q1BFQ3</accession>
<dbReference type="GO" id="GO:0019706">
    <property type="term" value="F:protein-cysteine S-palmitoyltransferase activity"/>
    <property type="evidence" value="ECO:0007669"/>
    <property type="project" value="UniProtKB-EC"/>
</dbReference>
<protein>
    <recommendedName>
        <fullName evidence="8">Palmitoyltransferase</fullName>
        <ecNumber evidence="8">2.3.1.225</ecNumber>
    </recommendedName>
</protein>
<dbReference type="Proteomes" id="UP001152320">
    <property type="component" value="Chromosome 20"/>
</dbReference>
<keyword evidence="8" id="KW-0012">Acyltransferase</keyword>
<feature type="repeat" description="ANK" evidence="7">
    <location>
        <begin position="52"/>
        <end position="84"/>
    </location>
</feature>
<evidence type="ECO:0000256" key="7">
    <source>
        <dbReference type="PROSITE-ProRule" id="PRU00023"/>
    </source>
</evidence>
<dbReference type="PROSITE" id="PS50297">
    <property type="entry name" value="ANK_REP_REGION"/>
    <property type="match status" value="4"/>
</dbReference>
<dbReference type="PROSITE" id="PS50216">
    <property type="entry name" value="DHHC"/>
    <property type="match status" value="1"/>
</dbReference>
<keyword evidence="6 8" id="KW-0472">Membrane</keyword>
<dbReference type="PROSITE" id="PS50088">
    <property type="entry name" value="ANK_REPEAT"/>
    <property type="match status" value="4"/>
</dbReference>
<evidence type="ECO:0000313" key="11">
    <source>
        <dbReference type="Proteomes" id="UP001152320"/>
    </source>
</evidence>
<feature type="repeat" description="ANK" evidence="7">
    <location>
        <begin position="152"/>
        <end position="175"/>
    </location>
</feature>
<dbReference type="Pfam" id="PF12796">
    <property type="entry name" value="Ank_2"/>
    <property type="match status" value="1"/>
</dbReference>
<comment type="caution">
    <text evidence="10">The sequence shown here is derived from an EMBL/GenBank/DDBJ whole genome shotgun (WGS) entry which is preliminary data.</text>
</comment>
<evidence type="ECO:0000256" key="3">
    <source>
        <dbReference type="ARBA" id="ARBA00022737"/>
    </source>
</evidence>
<reference evidence="10" key="1">
    <citation type="submission" date="2021-10" db="EMBL/GenBank/DDBJ databases">
        <title>Tropical sea cucumber genome reveals ecological adaptation and Cuvierian tubules defense mechanism.</title>
        <authorList>
            <person name="Chen T."/>
        </authorList>
    </citation>
    <scope>NUCLEOTIDE SEQUENCE</scope>
    <source>
        <strain evidence="10">Nanhai2018</strain>
        <tissue evidence="10">Muscle</tissue>
    </source>
</reference>
<name>A0A9Q1BFQ3_HOLLE</name>
<organism evidence="10 11">
    <name type="scientific">Holothuria leucospilota</name>
    <name type="common">Black long sea cucumber</name>
    <name type="synonym">Mertensiothuria leucospilota</name>
    <dbReference type="NCBI Taxonomy" id="206669"/>
    <lineage>
        <taxon>Eukaryota</taxon>
        <taxon>Metazoa</taxon>
        <taxon>Echinodermata</taxon>
        <taxon>Eleutherozoa</taxon>
        <taxon>Echinozoa</taxon>
        <taxon>Holothuroidea</taxon>
        <taxon>Aspidochirotacea</taxon>
        <taxon>Aspidochirotida</taxon>
        <taxon>Holothuriidae</taxon>
        <taxon>Holothuria</taxon>
    </lineage>
</organism>
<feature type="transmembrane region" description="Helical" evidence="8">
    <location>
        <begin position="450"/>
        <end position="475"/>
    </location>
</feature>
<proteinExistence type="inferred from homology"/>
<dbReference type="Pfam" id="PF01529">
    <property type="entry name" value="DHHC"/>
    <property type="match status" value="1"/>
</dbReference>
<dbReference type="GO" id="GO:0016020">
    <property type="term" value="C:membrane"/>
    <property type="evidence" value="ECO:0007669"/>
    <property type="project" value="UniProtKB-SubCell"/>
</dbReference>
<comment type="similarity">
    <text evidence="8">Belongs to the DHHC palmitoyltransferase family.</text>
</comment>
<keyword evidence="11" id="KW-1185">Reference proteome</keyword>
<feature type="repeat" description="ANK" evidence="7">
    <location>
        <begin position="85"/>
        <end position="117"/>
    </location>
</feature>
<evidence type="ECO:0000256" key="8">
    <source>
        <dbReference type="RuleBase" id="RU079119"/>
    </source>
</evidence>
<dbReference type="OrthoDB" id="194358at2759"/>
<dbReference type="InterPro" id="IPR002110">
    <property type="entry name" value="Ankyrin_rpt"/>
</dbReference>
<dbReference type="PANTHER" id="PTHR24161:SF119">
    <property type="entry name" value="ANKYRIN REPEAT DOMAIN 44"/>
    <property type="match status" value="1"/>
</dbReference>
<feature type="repeat" description="ANK" evidence="7">
    <location>
        <begin position="186"/>
        <end position="210"/>
    </location>
</feature>
<feature type="domain" description="Palmitoyltransferase DHHC" evidence="9">
    <location>
        <begin position="405"/>
        <end position="529"/>
    </location>
</feature>
<dbReference type="InterPro" id="IPR036770">
    <property type="entry name" value="Ankyrin_rpt-contain_sf"/>
</dbReference>
<feature type="transmembrane region" description="Helical" evidence="8">
    <location>
        <begin position="352"/>
        <end position="372"/>
    </location>
</feature>
<dbReference type="AlphaFoldDB" id="A0A9Q1BFQ3"/>
<evidence type="ECO:0000256" key="1">
    <source>
        <dbReference type="ARBA" id="ARBA00004141"/>
    </source>
</evidence>
<evidence type="ECO:0000256" key="5">
    <source>
        <dbReference type="ARBA" id="ARBA00023043"/>
    </source>
</evidence>
<keyword evidence="3" id="KW-0677">Repeat</keyword>
<evidence type="ECO:0000259" key="9">
    <source>
        <dbReference type="Pfam" id="PF01529"/>
    </source>
</evidence>
<feature type="transmembrane region" description="Helical" evidence="8">
    <location>
        <begin position="261"/>
        <end position="285"/>
    </location>
</feature>
<dbReference type="Pfam" id="PF00023">
    <property type="entry name" value="Ank"/>
    <property type="match status" value="1"/>
</dbReference>
<sequence length="571" mass="64521">MDGAPRMFAPFAEKHCEKTVSICDALQVFFSFEQLKEVVRSNLSAINKKEFHGNTPLHKSSLRGDPKITELLLSHGASVNEPNDYGETPFHFACKQGNVANIYTLLKNGADKTWRDALGRSGMHHAAIGGSVLAMHYLAHVLGLQYDDVDFGGVTPLHLACAQGFQDAVKYLLRKERCDVRSKDMNGNLPIHFACTTGLTETVWTLLEKGGCGMLNVENQKGQTPMTVLKEGGTRAHRYLHTEMQNWAKIVDPNKAPTGPLLSWIVMLLVPTVSFINIVFTGYLFKGLGGLVISVLTVCLCFYVMGQGHRLPHMSRWSNPLFFGAFAAGIVHTGILYTVKILPVLWSLYPNLVIISFSLAIVMLSMYVKLLLGDPGTCQVSRNSNNHLEEYMNIEHLAKGLCRPEEFCVYCEIIPPERVKHCKICERCFYDHDHHCLFLLNCVARNNHRLFVLFLLLTSVMHALFAVQASMYLYMLYPAETTWTKFAITIFFREGWVNMLIILNLLSIFWEVMVVMAQFLMISRGLTTTYHPTGWSVRYKLTTKDKLNNICNFLRGKRTFTARDLYHASTV</sequence>
<dbReference type="SUPFAM" id="SSF48403">
    <property type="entry name" value="Ankyrin repeat"/>
    <property type="match status" value="1"/>
</dbReference>
<dbReference type="PANTHER" id="PTHR24161">
    <property type="entry name" value="ANK_REP_REGION DOMAIN-CONTAINING PROTEIN-RELATED"/>
    <property type="match status" value="1"/>
</dbReference>
<keyword evidence="4 8" id="KW-1133">Transmembrane helix</keyword>
<feature type="transmembrane region" description="Helical" evidence="8">
    <location>
        <begin position="291"/>
        <end position="309"/>
    </location>
</feature>
<feature type="transmembrane region" description="Helical" evidence="8">
    <location>
        <begin position="495"/>
        <end position="517"/>
    </location>
</feature>
<evidence type="ECO:0000256" key="4">
    <source>
        <dbReference type="ARBA" id="ARBA00022989"/>
    </source>
</evidence>
<keyword evidence="5 7" id="KW-0040">ANK repeat</keyword>
<evidence type="ECO:0000256" key="6">
    <source>
        <dbReference type="ARBA" id="ARBA00023136"/>
    </source>
</evidence>
<dbReference type="Gene3D" id="1.25.40.20">
    <property type="entry name" value="Ankyrin repeat-containing domain"/>
    <property type="match status" value="2"/>
</dbReference>
<comment type="subcellular location">
    <subcellularLocation>
        <location evidence="1">Membrane</location>
        <topology evidence="1">Multi-pass membrane protein</topology>
    </subcellularLocation>
</comment>
<gene>
    <name evidence="10" type="ORF">HOLleu_37982</name>
</gene>
<dbReference type="EMBL" id="JAIZAY010000020">
    <property type="protein sequence ID" value="KAJ8022937.1"/>
    <property type="molecule type" value="Genomic_DNA"/>
</dbReference>
<dbReference type="InterPro" id="IPR001594">
    <property type="entry name" value="Palmitoyltrfase_DHHC"/>
</dbReference>
<dbReference type="EC" id="2.3.1.225" evidence="8"/>